<feature type="domain" description="Aminotransferase class I/classII large" evidence="2">
    <location>
        <begin position="39"/>
        <end position="207"/>
    </location>
</feature>
<proteinExistence type="predicted"/>
<dbReference type="EMBL" id="BRPB01000086">
    <property type="protein sequence ID" value="GLA53753.1"/>
    <property type="molecule type" value="Genomic_DNA"/>
</dbReference>
<dbReference type="Pfam" id="PF00155">
    <property type="entry name" value="Aminotran_1_2"/>
    <property type="match status" value="2"/>
</dbReference>
<keyword evidence="1" id="KW-0663">Pyridoxal phosphate</keyword>
<dbReference type="SUPFAM" id="SSF53383">
    <property type="entry name" value="PLP-dependent transferases"/>
    <property type="match status" value="1"/>
</dbReference>
<dbReference type="GO" id="GO:0008483">
    <property type="term" value="F:transaminase activity"/>
    <property type="evidence" value="ECO:0007669"/>
    <property type="project" value="TreeGrafter"/>
</dbReference>
<comment type="caution">
    <text evidence="3">The sequence shown here is derived from an EMBL/GenBank/DDBJ whole genome shotgun (WGS) entry which is preliminary data.</text>
</comment>
<sequence length="375" mass="41677">MNNTISERGVAFAKKRPLFFDVLSNLWHPESNPDGIVNLGLAENSLLHRELTDFINSQRLASPHTLTYGDGFSGSKLLQETLCRFLNRHFRPRVALEPTGMLITSGVSNAVECCAWSLFEPGDYVMVGRPYWTTFQHLFGTRAGVKVLEVSFDSVDPFGEDAAEIYDKACIQAGEEGKRIRGLLLCSPNNPLGKCYPRNVLESLMKLQGYLGIFAHLACKDLGATGLRIGCLISQHNSAFLASAEGISLFNFPSSLADSTTSALLTSDEYVDSLVALNRRRLAESYRYITEFLQSHKIPFRESNAALFVWVNLGAVARGSNLSDDEILERLHAEKIYITSGRTYASEQPGWFRLVFAHSPEVLAEGLRRMIRSLA</sequence>
<feature type="domain" description="Aminotransferase class I/classII large" evidence="2">
    <location>
        <begin position="220"/>
        <end position="369"/>
    </location>
</feature>
<organism evidence="3 4">
    <name type="scientific">Aspergillus niger</name>
    <dbReference type="NCBI Taxonomy" id="5061"/>
    <lineage>
        <taxon>Eukaryota</taxon>
        <taxon>Fungi</taxon>
        <taxon>Dikarya</taxon>
        <taxon>Ascomycota</taxon>
        <taxon>Pezizomycotina</taxon>
        <taxon>Eurotiomycetes</taxon>
        <taxon>Eurotiomycetidae</taxon>
        <taxon>Eurotiales</taxon>
        <taxon>Aspergillaceae</taxon>
        <taxon>Aspergillus</taxon>
        <taxon>Aspergillus subgen. Circumdati</taxon>
    </lineage>
</organism>
<dbReference type="PANTHER" id="PTHR43795:SF63">
    <property type="entry name" value="PUTATIVE (AFU_ORTHOLOGUE AFUA_4G00630)-RELATED"/>
    <property type="match status" value="1"/>
</dbReference>
<evidence type="ECO:0000313" key="4">
    <source>
        <dbReference type="Proteomes" id="UP001144191"/>
    </source>
</evidence>
<dbReference type="Proteomes" id="UP001144191">
    <property type="component" value="Unassembled WGS sequence"/>
</dbReference>
<protein>
    <recommendedName>
        <fullName evidence="2">Aminotransferase class I/classII large domain-containing protein</fullName>
    </recommendedName>
</protein>
<evidence type="ECO:0000256" key="1">
    <source>
        <dbReference type="ARBA" id="ARBA00022898"/>
    </source>
</evidence>
<dbReference type="CDD" id="cd00609">
    <property type="entry name" value="AAT_like"/>
    <property type="match status" value="1"/>
</dbReference>
<gene>
    <name evidence="3" type="ORF">AnigIFM63604_011055</name>
</gene>
<dbReference type="PANTHER" id="PTHR43795">
    <property type="entry name" value="BIFUNCTIONAL ASPARTATE AMINOTRANSFERASE AND GLUTAMATE/ASPARTATE-PREPHENATE AMINOTRANSFERASE-RELATED"/>
    <property type="match status" value="1"/>
</dbReference>
<dbReference type="InterPro" id="IPR015422">
    <property type="entry name" value="PyrdxlP-dep_Trfase_small"/>
</dbReference>
<evidence type="ECO:0000313" key="3">
    <source>
        <dbReference type="EMBL" id="GLA53753.1"/>
    </source>
</evidence>
<dbReference type="GO" id="GO:0030170">
    <property type="term" value="F:pyridoxal phosphate binding"/>
    <property type="evidence" value="ECO:0007669"/>
    <property type="project" value="InterPro"/>
</dbReference>
<accession>A0A9W6ED41</accession>
<dbReference type="GO" id="GO:0006520">
    <property type="term" value="P:amino acid metabolic process"/>
    <property type="evidence" value="ECO:0007669"/>
    <property type="project" value="TreeGrafter"/>
</dbReference>
<dbReference type="Gene3D" id="3.90.1150.10">
    <property type="entry name" value="Aspartate Aminotransferase, domain 1"/>
    <property type="match status" value="1"/>
</dbReference>
<dbReference type="InterPro" id="IPR015424">
    <property type="entry name" value="PyrdxlP-dep_Trfase"/>
</dbReference>
<evidence type="ECO:0000259" key="2">
    <source>
        <dbReference type="Pfam" id="PF00155"/>
    </source>
</evidence>
<dbReference type="InterPro" id="IPR050478">
    <property type="entry name" value="Ethylene_sulfur-biosynth"/>
</dbReference>
<dbReference type="AlphaFoldDB" id="A0A9W6ED41"/>
<name>A0A9W6ED41_ASPNG</name>
<dbReference type="InterPro" id="IPR004839">
    <property type="entry name" value="Aminotransferase_I/II_large"/>
</dbReference>
<dbReference type="InterPro" id="IPR015421">
    <property type="entry name" value="PyrdxlP-dep_Trfase_major"/>
</dbReference>
<dbReference type="Gene3D" id="3.40.640.10">
    <property type="entry name" value="Type I PLP-dependent aspartate aminotransferase-like (Major domain)"/>
    <property type="match status" value="1"/>
</dbReference>
<reference evidence="3" key="1">
    <citation type="submission" date="2022-07" db="EMBL/GenBank/DDBJ databases">
        <title>Taxonomy of Aspergillus series Nigri: significant species reduction supported by multi-species coalescent approaches.</title>
        <authorList>
            <person name="Bian C."/>
            <person name="Kusuya Y."/>
            <person name="Sklenar F."/>
            <person name="D'hooge E."/>
            <person name="Yaguchi T."/>
            <person name="Takahashi H."/>
            <person name="Hubka V."/>
        </authorList>
    </citation>
    <scope>NUCLEOTIDE SEQUENCE</scope>
    <source>
        <strain evidence="3">IFM 63604</strain>
    </source>
</reference>